<sequence length="164" mass="18949">MPDFLNTLPIGREVKERFWSEDYVIPFECVREDGPSFLMLSKAVDNISADSGKNVFFEAGEMYTKDNIFPAPTQENTSLSWPEEDWLQFLNPYRIRRNNRGRPWSESPFSRNGRLRRISKCLFETGEKMAGQSILMTFEGGDNTLEDPTRNVLLQTIQPNTEGE</sequence>
<dbReference type="EMBL" id="JAEAOA010001593">
    <property type="protein sequence ID" value="KAK3586947.1"/>
    <property type="molecule type" value="Genomic_DNA"/>
</dbReference>
<reference evidence="1" key="3">
    <citation type="submission" date="2023-05" db="EMBL/GenBank/DDBJ databases">
        <authorList>
            <person name="Smith C.H."/>
        </authorList>
    </citation>
    <scope>NUCLEOTIDE SEQUENCE</scope>
    <source>
        <strain evidence="1">CHS0354</strain>
        <tissue evidence="1">Mantle</tissue>
    </source>
</reference>
<evidence type="ECO:0000313" key="2">
    <source>
        <dbReference type="Proteomes" id="UP001195483"/>
    </source>
</evidence>
<name>A0AAE0S811_9BIVA</name>
<evidence type="ECO:0000313" key="1">
    <source>
        <dbReference type="EMBL" id="KAK3586947.1"/>
    </source>
</evidence>
<accession>A0AAE0S811</accession>
<keyword evidence="2" id="KW-1185">Reference proteome</keyword>
<comment type="caution">
    <text evidence="1">The sequence shown here is derived from an EMBL/GenBank/DDBJ whole genome shotgun (WGS) entry which is preliminary data.</text>
</comment>
<dbReference type="AlphaFoldDB" id="A0AAE0S811"/>
<protein>
    <submittedName>
        <fullName evidence="1">Uncharacterized protein</fullName>
    </submittedName>
</protein>
<gene>
    <name evidence="1" type="ORF">CHS0354_026658</name>
</gene>
<dbReference type="Proteomes" id="UP001195483">
    <property type="component" value="Unassembled WGS sequence"/>
</dbReference>
<reference evidence="1" key="2">
    <citation type="journal article" date="2021" name="Genome Biol. Evol.">
        <title>Developing a high-quality reference genome for a parasitic bivalve with doubly uniparental inheritance (Bivalvia: Unionida).</title>
        <authorList>
            <person name="Smith C.H."/>
        </authorList>
    </citation>
    <scope>NUCLEOTIDE SEQUENCE</scope>
    <source>
        <strain evidence="1">CHS0354</strain>
        <tissue evidence="1">Mantle</tissue>
    </source>
</reference>
<reference evidence="1" key="1">
    <citation type="journal article" date="2021" name="Genome Biol. Evol.">
        <title>A High-Quality Reference Genome for a Parasitic Bivalve with Doubly Uniparental Inheritance (Bivalvia: Unionida).</title>
        <authorList>
            <person name="Smith C.H."/>
        </authorList>
    </citation>
    <scope>NUCLEOTIDE SEQUENCE</scope>
    <source>
        <strain evidence="1">CHS0354</strain>
    </source>
</reference>
<proteinExistence type="predicted"/>
<organism evidence="1 2">
    <name type="scientific">Potamilus streckersoni</name>
    <dbReference type="NCBI Taxonomy" id="2493646"/>
    <lineage>
        <taxon>Eukaryota</taxon>
        <taxon>Metazoa</taxon>
        <taxon>Spiralia</taxon>
        <taxon>Lophotrochozoa</taxon>
        <taxon>Mollusca</taxon>
        <taxon>Bivalvia</taxon>
        <taxon>Autobranchia</taxon>
        <taxon>Heteroconchia</taxon>
        <taxon>Palaeoheterodonta</taxon>
        <taxon>Unionida</taxon>
        <taxon>Unionoidea</taxon>
        <taxon>Unionidae</taxon>
        <taxon>Ambleminae</taxon>
        <taxon>Lampsilini</taxon>
        <taxon>Potamilus</taxon>
    </lineage>
</organism>